<sequence>MASILHSDIVRANFNAPQLDFTGPFSPRQRSPKPPMEAVPPTRDGFTRDTCSDTCPESKNDDERVVICPACNEELAYDPTDTSPPGSTAGGRKRKRAAGQHHFWALKKCGHVYCADCFENRRPTKAAPAGVGFQSPTGKPPVTVPTDLRCAVEGCETKVATKTEWIGIFL</sequence>
<feature type="region of interest" description="Disordered" evidence="1">
    <location>
        <begin position="75"/>
        <end position="94"/>
    </location>
</feature>
<organism evidence="2 3">
    <name type="scientific">Ophiocordyceps sinensis (strain Co18 / CGMCC 3.14243)</name>
    <name type="common">Yarsagumba caterpillar fungus</name>
    <name type="synonym">Hirsutella sinensis</name>
    <dbReference type="NCBI Taxonomy" id="911162"/>
    <lineage>
        <taxon>Eukaryota</taxon>
        <taxon>Fungi</taxon>
        <taxon>Dikarya</taxon>
        <taxon>Ascomycota</taxon>
        <taxon>Pezizomycotina</taxon>
        <taxon>Sordariomycetes</taxon>
        <taxon>Hypocreomycetidae</taxon>
        <taxon>Hypocreales</taxon>
        <taxon>Ophiocordycipitaceae</taxon>
        <taxon>Ophiocordyceps</taxon>
    </lineage>
</organism>
<accession>T5A5L6</accession>
<name>T5A5L6_OPHSC</name>
<dbReference type="AlphaFoldDB" id="T5A5L6"/>
<feature type="compositionally biased region" description="Basic and acidic residues" evidence="1">
    <location>
        <begin position="45"/>
        <end position="60"/>
    </location>
</feature>
<dbReference type="GO" id="GO:0033768">
    <property type="term" value="C:SUMO-targeted ubiquitin ligase complex"/>
    <property type="evidence" value="ECO:0007669"/>
    <property type="project" value="TreeGrafter"/>
</dbReference>
<dbReference type="eggNOG" id="ENOG502SDJU">
    <property type="taxonomic scope" value="Eukaryota"/>
</dbReference>
<reference evidence="2 3" key="1">
    <citation type="journal article" date="2013" name="Chin. Sci. Bull.">
        <title>Genome survey uncovers the secrets of sex and lifestyle in caterpillar fungus.</title>
        <authorList>
            <person name="Hu X."/>
            <person name="Zhang Y."/>
            <person name="Xiao G."/>
            <person name="Zheng P."/>
            <person name="Xia Y."/>
            <person name="Zhang X."/>
            <person name="St Leger R.J."/>
            <person name="Liu X."/>
            <person name="Wang C."/>
        </authorList>
    </citation>
    <scope>NUCLEOTIDE SEQUENCE [LARGE SCALE GENOMIC DNA]</scope>
    <source>
        <strain evidence="3">Co18 / CGMCC 3.14243</strain>
        <tissue evidence="2">Fruit-body</tissue>
    </source>
</reference>
<feature type="region of interest" description="Disordered" evidence="1">
    <location>
        <begin position="17"/>
        <end position="60"/>
    </location>
</feature>
<dbReference type="GO" id="GO:0004842">
    <property type="term" value="F:ubiquitin-protein transferase activity"/>
    <property type="evidence" value="ECO:0007669"/>
    <property type="project" value="TreeGrafter"/>
</dbReference>
<dbReference type="PANTHER" id="PTHR28042:SF1">
    <property type="entry name" value="E3 UBIQUITIN-PROTEIN LIGASE COMPLEX SLX5-SLX8 SUBUNIT SLX5"/>
    <property type="match status" value="1"/>
</dbReference>
<dbReference type="HOGENOM" id="CLU_082804_1_0_1"/>
<gene>
    <name evidence="2" type="ORF">OCS_06400</name>
</gene>
<dbReference type="Proteomes" id="UP000019374">
    <property type="component" value="Unassembled WGS sequence"/>
</dbReference>
<evidence type="ECO:0000313" key="2">
    <source>
        <dbReference type="EMBL" id="EQK97888.1"/>
    </source>
</evidence>
<proteinExistence type="predicted"/>
<evidence type="ECO:0000256" key="1">
    <source>
        <dbReference type="SAM" id="MobiDB-lite"/>
    </source>
</evidence>
<dbReference type="EMBL" id="KE656232">
    <property type="protein sequence ID" value="EQK97888.1"/>
    <property type="molecule type" value="Genomic_DNA"/>
</dbReference>
<protein>
    <submittedName>
        <fullName evidence="2">Cell cycle control protein</fullName>
    </submittedName>
</protein>
<evidence type="ECO:0000313" key="3">
    <source>
        <dbReference type="Proteomes" id="UP000019374"/>
    </source>
</evidence>
<dbReference type="OrthoDB" id="2398441at2759"/>
<dbReference type="PANTHER" id="PTHR28042">
    <property type="entry name" value="E3 UBIQUITIN-PROTEIN LIGASE COMPLEX SLX5-SLX8 SUBUNIT SLX5"/>
    <property type="match status" value="1"/>
</dbReference>
<dbReference type="InterPro" id="IPR038886">
    <property type="entry name" value="E3_SLX5/Rfp1"/>
</dbReference>